<dbReference type="InterPro" id="IPR004184">
    <property type="entry name" value="PFL_dom"/>
</dbReference>
<feature type="modified residue" description="Glycine radical" evidence="3">
    <location>
        <position position="799"/>
    </location>
</feature>
<dbReference type="GO" id="GO:0005829">
    <property type="term" value="C:cytosol"/>
    <property type="evidence" value="ECO:0007669"/>
    <property type="project" value="TreeGrafter"/>
</dbReference>
<dbReference type="SUPFAM" id="SSF51998">
    <property type="entry name" value="PFL-like glycyl radical enzymes"/>
    <property type="match status" value="1"/>
</dbReference>
<reference evidence="6 7" key="1">
    <citation type="submission" date="2016-10" db="EMBL/GenBank/DDBJ databases">
        <authorList>
            <person name="de Groot N.N."/>
        </authorList>
    </citation>
    <scope>NUCLEOTIDE SEQUENCE [LARGE SCALE GENOMIC DNA]</scope>
    <source>
        <strain evidence="6 7">DSM 12130</strain>
    </source>
</reference>
<accession>A0A1H0LT44</accession>
<dbReference type="Pfam" id="PF02901">
    <property type="entry name" value="PFL-like"/>
    <property type="match status" value="1"/>
</dbReference>
<feature type="domain" description="PFL" evidence="5">
    <location>
        <begin position="33"/>
        <end position="693"/>
    </location>
</feature>
<evidence type="ECO:0000313" key="6">
    <source>
        <dbReference type="EMBL" id="SDO71368.1"/>
    </source>
</evidence>
<dbReference type="EMBL" id="FNJI01000005">
    <property type="protein sequence ID" value="SDO71368.1"/>
    <property type="molecule type" value="Genomic_DNA"/>
</dbReference>
<name>A0A1H0LT44_9BACT</name>
<dbReference type="GO" id="GO:0016829">
    <property type="term" value="F:lyase activity"/>
    <property type="evidence" value="ECO:0007669"/>
    <property type="project" value="UniProtKB-KW"/>
</dbReference>
<dbReference type="OrthoDB" id="9803969at2"/>
<dbReference type="PANTHER" id="PTHR43641">
    <property type="entry name" value="FORMATE ACETYLTRANSFERASE 3-RELATED"/>
    <property type="match status" value="1"/>
</dbReference>
<dbReference type="AlphaFoldDB" id="A0A1H0LT44"/>
<dbReference type="InterPro" id="IPR001150">
    <property type="entry name" value="Gly_radical"/>
</dbReference>
<gene>
    <name evidence="6" type="ORF">SAMN05660330_00844</name>
</gene>
<evidence type="ECO:0000256" key="1">
    <source>
        <dbReference type="ARBA" id="ARBA00022818"/>
    </source>
</evidence>
<evidence type="ECO:0000256" key="2">
    <source>
        <dbReference type="ARBA" id="ARBA00023239"/>
    </source>
</evidence>
<evidence type="ECO:0000259" key="5">
    <source>
        <dbReference type="PROSITE" id="PS51554"/>
    </source>
</evidence>
<dbReference type="PROSITE" id="PS51149">
    <property type="entry name" value="GLY_RADICAL_2"/>
    <property type="match status" value="1"/>
</dbReference>
<keyword evidence="7" id="KW-1185">Reference proteome</keyword>
<dbReference type="Gene3D" id="3.20.70.20">
    <property type="match status" value="1"/>
</dbReference>
<protein>
    <submittedName>
        <fullName evidence="6">Formate C-acetyltransferase</fullName>
    </submittedName>
</protein>
<evidence type="ECO:0000259" key="4">
    <source>
        <dbReference type="PROSITE" id="PS51149"/>
    </source>
</evidence>
<proteinExistence type="predicted"/>
<feature type="domain" description="Glycine radical" evidence="4">
    <location>
        <begin position="704"/>
        <end position="824"/>
    </location>
</feature>
<dbReference type="GO" id="GO:0016740">
    <property type="term" value="F:transferase activity"/>
    <property type="evidence" value="ECO:0007669"/>
    <property type="project" value="UniProtKB-KW"/>
</dbReference>
<keyword evidence="6" id="KW-0808">Transferase</keyword>
<sequence length="824" mass="91618">MNATVKALAEIGFDEDNWGVGVSGVVNDPSPFPRINRLRNWYYESGWTVDSERALLATEAYQKYSDEPQQIKVASTLAHILRNVTLQIADGQLLVGDCAAPPKSCPIYPEFSYQWIVNELKGDGPPVLRERPNNCYTYSDKVRDDLLGIADYWQGKTVSDTILSRMTPEEMKGDFMGIMLYSTSLYHFAGVGHLVADTDRLFKLGYAGIRSLVQEKLAALPEGDERSIFYRAQLIVLDAAMDYIHRYAELARSKAVNAEGARRDELVQMADNLDHIAEQPPQTFWQALQLTHLAWSLIIIESNGHSVSYGRLDQTLLPYFQNDIKNGVKKDFIQEVIECLAALNTNFMKLRDWLTTQANSGRALGTSTVTIGGVDGDGNDATNELSDMFIDMVAHTRLGHPWMAARIHKNTPDRFAQKIAKAMRMGTGEPKIFSDEACIKAMRNRGVSLEDARNFVVVGCVELSVPGKEYGWHDSAYFSIARVLELAMNDGYALGHQDKGRLGPATGRLEDFASFDELKKSYEEQMIYWVDIHARGTNIMDDVHRELKPLPYLSLLIDDCIAKGQDVNTGAAVYNFTGPQCTGVGSTADCLSVIKQLVFEEKRVSAAELQAAVQANWEGHESLYHLVNSDKVHHYGNDDDYADELAIYATDIYCDAVEGIPNPRGGVFQPGVYTVSANVPFGMVQAASAEGRKNHEPLSDCIGPVHTYVASHDRKGPTAVIKSAGKLHQERMSNGTLLNLRFSPSTLSGDSGVNNLVSLYRSYFKAGQEMQLNVISGALLKDAYKNPDKYRGLMVRVAGYSAHWSELSDELRRDIMTRTEMSFD</sequence>
<organism evidence="6 7">
    <name type="scientific">Desulforhopalus singaporensis</name>
    <dbReference type="NCBI Taxonomy" id="91360"/>
    <lineage>
        <taxon>Bacteria</taxon>
        <taxon>Pseudomonadati</taxon>
        <taxon>Thermodesulfobacteriota</taxon>
        <taxon>Desulfobulbia</taxon>
        <taxon>Desulfobulbales</taxon>
        <taxon>Desulfocapsaceae</taxon>
        <taxon>Desulforhopalus</taxon>
    </lineage>
</organism>
<keyword evidence="1 3" id="KW-0556">Organic radical</keyword>
<dbReference type="PANTHER" id="PTHR43641:SF2">
    <property type="entry name" value="DEHYDRATASE YBIW-RELATED"/>
    <property type="match status" value="1"/>
</dbReference>
<dbReference type="RefSeq" id="WP_092220106.1">
    <property type="nucleotide sequence ID" value="NZ_FNJI01000005.1"/>
</dbReference>
<dbReference type="InterPro" id="IPR051215">
    <property type="entry name" value="GRE"/>
</dbReference>
<dbReference type="PROSITE" id="PS51554">
    <property type="entry name" value="PFL"/>
    <property type="match status" value="1"/>
</dbReference>
<dbReference type="Pfam" id="PF01228">
    <property type="entry name" value="Gly_radical"/>
    <property type="match status" value="1"/>
</dbReference>
<dbReference type="Proteomes" id="UP000199073">
    <property type="component" value="Unassembled WGS sequence"/>
</dbReference>
<evidence type="ECO:0000313" key="7">
    <source>
        <dbReference type="Proteomes" id="UP000199073"/>
    </source>
</evidence>
<dbReference type="STRING" id="91360.SAMN05660330_00844"/>
<keyword evidence="2" id="KW-0456">Lyase</keyword>
<evidence type="ECO:0000256" key="3">
    <source>
        <dbReference type="PROSITE-ProRule" id="PRU00493"/>
    </source>
</evidence>